<dbReference type="EMBL" id="JAGTTL010000008">
    <property type="protein sequence ID" value="KAK6319171.1"/>
    <property type="molecule type" value="Genomic_DNA"/>
</dbReference>
<evidence type="ECO:0000313" key="2">
    <source>
        <dbReference type="EMBL" id="KAK6319171.1"/>
    </source>
</evidence>
<feature type="signal peptide" evidence="1">
    <location>
        <begin position="1"/>
        <end position="21"/>
    </location>
</feature>
<sequence length="189" mass="20870">MALVDLIMWVVISALQDLSGSLQITDAFNDMKQLQIIFSRPVGVRIMRSILDDLLSVAGGPTALRKALTSGDSEVFRTVMTAVTLSVCQLVTCNCVTGPSSCVNFCFIQNYESYLDSKSPLLHGEFLVIGSTTMHSIVTKLLGQKYSDAPSEDATLVLKDWPFLDDLENHLRVTLECLWPVKKQRPIST</sequence>
<dbReference type="Proteomes" id="UP001356427">
    <property type="component" value="Unassembled WGS sequence"/>
</dbReference>
<accession>A0AAN8MRG4</accession>
<feature type="chain" id="PRO_5042926587" evidence="1">
    <location>
        <begin position="22"/>
        <end position="189"/>
    </location>
</feature>
<keyword evidence="1" id="KW-0732">Signal</keyword>
<protein>
    <submittedName>
        <fullName evidence="2">Uncharacterized protein</fullName>
    </submittedName>
</protein>
<organism evidence="2 3">
    <name type="scientific">Coregonus suidteri</name>
    <dbReference type="NCBI Taxonomy" id="861788"/>
    <lineage>
        <taxon>Eukaryota</taxon>
        <taxon>Metazoa</taxon>
        <taxon>Chordata</taxon>
        <taxon>Craniata</taxon>
        <taxon>Vertebrata</taxon>
        <taxon>Euteleostomi</taxon>
        <taxon>Actinopterygii</taxon>
        <taxon>Neopterygii</taxon>
        <taxon>Teleostei</taxon>
        <taxon>Protacanthopterygii</taxon>
        <taxon>Salmoniformes</taxon>
        <taxon>Salmonidae</taxon>
        <taxon>Coregoninae</taxon>
        <taxon>Coregonus</taxon>
    </lineage>
</organism>
<name>A0AAN8MRG4_9TELE</name>
<comment type="caution">
    <text evidence="2">The sequence shown here is derived from an EMBL/GenBank/DDBJ whole genome shotgun (WGS) entry which is preliminary data.</text>
</comment>
<evidence type="ECO:0000256" key="1">
    <source>
        <dbReference type="SAM" id="SignalP"/>
    </source>
</evidence>
<gene>
    <name evidence="2" type="ORF">J4Q44_G00103820</name>
</gene>
<reference evidence="2 3" key="1">
    <citation type="submission" date="2021-04" db="EMBL/GenBank/DDBJ databases">
        <authorList>
            <person name="De Guttry C."/>
            <person name="Zahm M."/>
            <person name="Klopp C."/>
            <person name="Cabau C."/>
            <person name="Louis A."/>
            <person name="Berthelot C."/>
            <person name="Parey E."/>
            <person name="Roest Crollius H."/>
            <person name="Montfort J."/>
            <person name="Robinson-Rechavi M."/>
            <person name="Bucao C."/>
            <person name="Bouchez O."/>
            <person name="Gislard M."/>
            <person name="Lluch J."/>
            <person name="Milhes M."/>
            <person name="Lampietro C."/>
            <person name="Lopez Roques C."/>
            <person name="Donnadieu C."/>
            <person name="Braasch I."/>
            <person name="Desvignes T."/>
            <person name="Postlethwait J."/>
            <person name="Bobe J."/>
            <person name="Wedekind C."/>
            <person name="Guiguen Y."/>
        </authorList>
    </citation>
    <scope>NUCLEOTIDE SEQUENCE [LARGE SCALE GENOMIC DNA]</scope>
    <source>
        <strain evidence="2">Cs_M1</strain>
        <tissue evidence="2">Blood</tissue>
    </source>
</reference>
<dbReference type="AlphaFoldDB" id="A0AAN8MRG4"/>
<keyword evidence="3" id="KW-1185">Reference proteome</keyword>
<proteinExistence type="predicted"/>
<evidence type="ECO:0000313" key="3">
    <source>
        <dbReference type="Proteomes" id="UP001356427"/>
    </source>
</evidence>